<keyword evidence="6 10" id="KW-0067">ATP-binding</keyword>
<dbReference type="InterPro" id="IPR017871">
    <property type="entry name" value="ABC_transporter-like_CS"/>
</dbReference>
<keyword evidence="4" id="KW-1003">Cell membrane</keyword>
<keyword evidence="3" id="KW-0813">Transport</keyword>
<evidence type="ECO:0000256" key="3">
    <source>
        <dbReference type="ARBA" id="ARBA00022448"/>
    </source>
</evidence>
<dbReference type="PANTHER" id="PTHR43553">
    <property type="entry name" value="HEAVY METAL TRANSPORTER"/>
    <property type="match status" value="1"/>
</dbReference>
<dbReference type="PROSITE" id="PS00211">
    <property type="entry name" value="ABC_TRANSPORTER_1"/>
    <property type="match status" value="2"/>
</dbReference>
<keyword evidence="7" id="KW-1278">Translocase</keyword>
<dbReference type="GO" id="GO:0005524">
    <property type="term" value="F:ATP binding"/>
    <property type="evidence" value="ECO:0007669"/>
    <property type="project" value="UniProtKB-KW"/>
</dbReference>
<dbReference type="InterPro" id="IPR015856">
    <property type="entry name" value="ABC_transpr_CbiO/EcfA_su"/>
</dbReference>
<dbReference type="Proteomes" id="UP001597383">
    <property type="component" value="Unassembled WGS sequence"/>
</dbReference>
<evidence type="ECO:0000259" key="9">
    <source>
        <dbReference type="PROSITE" id="PS50893"/>
    </source>
</evidence>
<name>A0ABW4VZ47_9BACI</name>
<evidence type="ECO:0000256" key="6">
    <source>
        <dbReference type="ARBA" id="ARBA00022840"/>
    </source>
</evidence>
<evidence type="ECO:0000256" key="7">
    <source>
        <dbReference type="ARBA" id="ARBA00022967"/>
    </source>
</evidence>
<comment type="caution">
    <text evidence="10">The sequence shown here is derived from an EMBL/GenBank/DDBJ whole genome shotgun (WGS) entry which is preliminary data.</text>
</comment>
<keyword evidence="8" id="KW-0472">Membrane</keyword>
<dbReference type="CDD" id="cd03225">
    <property type="entry name" value="ABC_cobalt_CbiO_domain1"/>
    <property type="match status" value="2"/>
</dbReference>
<accession>A0ABW4VZ47</accession>
<gene>
    <name evidence="10" type="ORF">ACFSJF_02885</name>
</gene>
<dbReference type="NCBIfam" id="NF010167">
    <property type="entry name" value="PRK13648.1"/>
    <property type="match status" value="2"/>
</dbReference>
<evidence type="ECO:0000256" key="2">
    <source>
        <dbReference type="ARBA" id="ARBA00005417"/>
    </source>
</evidence>
<dbReference type="InterPro" id="IPR003593">
    <property type="entry name" value="AAA+_ATPase"/>
</dbReference>
<dbReference type="RefSeq" id="WP_377555911.1">
    <property type="nucleotide sequence ID" value="NZ_JBHUHQ010000005.1"/>
</dbReference>
<sequence length="534" mass="60833">MRRIPLNRSEKPLLHVDQFAFAYENVKEKPVLNNISFTLYENEVTLLMGASGSGKSTISLCLNGLYPEAVEGFTKGNIYFEGINISEFSKGELNQQVGIVFQDPESQFCMITVEDELAFTLENINIPASEMPQRISEVLQAVGMESFGKEKFHQLSGGQKQKIALAAVLLLEPKLLILDEPTANLDPVSSMEFIQLIHRIKQERGLSVFIIEHQADDWMDMINRVMILGHDGNIVADDQRDVIFKDKKQLLEREGIFLPRSHHESFWDVNTGSTTFSNQEVCLSVQNVTFKRKKNVILEGINLTIQSGEFMAIIGENGAGKSTLLQLIAGLLKAEQGKIELFGKPISKWKENYLRKRIGYVFQNPEHQFITDTVYDEITFGYQLNGYAQMDMDEKALHLLKQFQLENQKFSNPFSLSGGQKRRLSVATMLDETPDILLFDEPTFGQDAQSTKELMRMIKELQSSGTAVVFVTHNMDLVDAYCERVIVMLDKKIGFSGSPQELWRQEKILEKSRLRLPYRIRHKVGKGEKYDFVH</sequence>
<comment type="similarity">
    <text evidence="2">Belongs to the ABC transporter superfamily.</text>
</comment>
<dbReference type="SUPFAM" id="SSF52540">
    <property type="entry name" value="P-loop containing nucleoside triphosphate hydrolases"/>
    <property type="match status" value="2"/>
</dbReference>
<organism evidence="10 11">
    <name type="scientific">Ornithinibacillus salinisoli</name>
    <dbReference type="NCBI Taxonomy" id="1848459"/>
    <lineage>
        <taxon>Bacteria</taxon>
        <taxon>Bacillati</taxon>
        <taxon>Bacillota</taxon>
        <taxon>Bacilli</taxon>
        <taxon>Bacillales</taxon>
        <taxon>Bacillaceae</taxon>
        <taxon>Ornithinibacillus</taxon>
    </lineage>
</organism>
<protein>
    <submittedName>
        <fullName evidence="10">ABC transporter ATP-binding protein</fullName>
    </submittedName>
</protein>
<feature type="domain" description="ABC transporter" evidence="9">
    <location>
        <begin position="283"/>
        <end position="515"/>
    </location>
</feature>
<evidence type="ECO:0000256" key="1">
    <source>
        <dbReference type="ARBA" id="ARBA00004202"/>
    </source>
</evidence>
<dbReference type="InterPro" id="IPR003439">
    <property type="entry name" value="ABC_transporter-like_ATP-bd"/>
</dbReference>
<keyword evidence="5" id="KW-0547">Nucleotide-binding</keyword>
<proteinExistence type="inferred from homology"/>
<evidence type="ECO:0000256" key="5">
    <source>
        <dbReference type="ARBA" id="ARBA00022741"/>
    </source>
</evidence>
<evidence type="ECO:0000256" key="8">
    <source>
        <dbReference type="ARBA" id="ARBA00023136"/>
    </source>
</evidence>
<dbReference type="PROSITE" id="PS50893">
    <property type="entry name" value="ABC_TRANSPORTER_2"/>
    <property type="match status" value="2"/>
</dbReference>
<dbReference type="Gene3D" id="3.40.50.300">
    <property type="entry name" value="P-loop containing nucleotide triphosphate hydrolases"/>
    <property type="match status" value="2"/>
</dbReference>
<comment type="subcellular location">
    <subcellularLocation>
        <location evidence="1">Cell membrane</location>
        <topology evidence="1">Peripheral membrane protein</topology>
    </subcellularLocation>
</comment>
<dbReference type="SMART" id="SM00382">
    <property type="entry name" value="AAA"/>
    <property type="match status" value="2"/>
</dbReference>
<dbReference type="PANTHER" id="PTHR43553:SF19">
    <property type="entry name" value="HMP_THIAMINE IMPORT ATP-BINDING PROTEIN YKOD-RELATED"/>
    <property type="match status" value="1"/>
</dbReference>
<dbReference type="InterPro" id="IPR027417">
    <property type="entry name" value="P-loop_NTPase"/>
</dbReference>
<dbReference type="Pfam" id="PF00005">
    <property type="entry name" value="ABC_tran"/>
    <property type="match status" value="2"/>
</dbReference>
<evidence type="ECO:0000313" key="11">
    <source>
        <dbReference type="Proteomes" id="UP001597383"/>
    </source>
</evidence>
<evidence type="ECO:0000256" key="4">
    <source>
        <dbReference type="ARBA" id="ARBA00022475"/>
    </source>
</evidence>
<evidence type="ECO:0000313" key="10">
    <source>
        <dbReference type="EMBL" id="MFD2043230.1"/>
    </source>
</evidence>
<reference evidence="11" key="1">
    <citation type="journal article" date="2019" name="Int. J. Syst. Evol. Microbiol.">
        <title>The Global Catalogue of Microorganisms (GCM) 10K type strain sequencing project: providing services to taxonomists for standard genome sequencing and annotation.</title>
        <authorList>
            <consortium name="The Broad Institute Genomics Platform"/>
            <consortium name="The Broad Institute Genome Sequencing Center for Infectious Disease"/>
            <person name="Wu L."/>
            <person name="Ma J."/>
        </authorList>
    </citation>
    <scope>NUCLEOTIDE SEQUENCE [LARGE SCALE GENOMIC DNA]</scope>
    <source>
        <strain evidence="11">R28</strain>
    </source>
</reference>
<dbReference type="EMBL" id="JBHUHQ010000005">
    <property type="protein sequence ID" value="MFD2043230.1"/>
    <property type="molecule type" value="Genomic_DNA"/>
</dbReference>
<feature type="domain" description="ABC transporter" evidence="9">
    <location>
        <begin position="14"/>
        <end position="255"/>
    </location>
</feature>
<keyword evidence="11" id="KW-1185">Reference proteome</keyword>
<dbReference type="InterPro" id="IPR050095">
    <property type="entry name" value="ECF_ABC_transporter_ATP-bd"/>
</dbReference>